<dbReference type="Gene3D" id="3.40.50.720">
    <property type="entry name" value="NAD(P)-binding Rossmann-like Domain"/>
    <property type="match status" value="1"/>
</dbReference>
<proteinExistence type="predicted"/>
<keyword evidence="3" id="KW-1185">Reference proteome</keyword>
<dbReference type="AlphaFoldDB" id="A0A0G4FGS8"/>
<evidence type="ECO:0000313" key="2">
    <source>
        <dbReference type="EMBL" id="CEM12705.1"/>
    </source>
</evidence>
<gene>
    <name evidence="2" type="ORF">Vbra_15423</name>
</gene>
<dbReference type="OMA" id="VGLSNMM"/>
<accession>A0A0G4FGS8</accession>
<reference evidence="2 3" key="1">
    <citation type="submission" date="2014-11" db="EMBL/GenBank/DDBJ databases">
        <authorList>
            <person name="Zhu J."/>
            <person name="Qi W."/>
            <person name="Song R."/>
        </authorList>
    </citation>
    <scope>NUCLEOTIDE SEQUENCE [LARGE SCALE GENOMIC DNA]</scope>
</reference>
<dbReference type="Proteomes" id="UP000041254">
    <property type="component" value="Unassembled WGS sequence"/>
</dbReference>
<dbReference type="InterPro" id="IPR036291">
    <property type="entry name" value="NAD(P)-bd_dom_sf"/>
</dbReference>
<dbReference type="PANTHER" id="PTHR15020:SF11">
    <property type="entry name" value="OS06G0360300 PROTEIN"/>
    <property type="match status" value="1"/>
</dbReference>
<dbReference type="SUPFAM" id="SSF51735">
    <property type="entry name" value="NAD(P)-binding Rossmann-fold domains"/>
    <property type="match status" value="1"/>
</dbReference>
<organism evidence="2 3">
    <name type="scientific">Vitrella brassicaformis (strain CCMP3155)</name>
    <dbReference type="NCBI Taxonomy" id="1169540"/>
    <lineage>
        <taxon>Eukaryota</taxon>
        <taxon>Sar</taxon>
        <taxon>Alveolata</taxon>
        <taxon>Colpodellida</taxon>
        <taxon>Vitrellaceae</taxon>
        <taxon>Vitrella</taxon>
    </lineage>
</organism>
<dbReference type="Pfam" id="PF13460">
    <property type="entry name" value="NAD_binding_10"/>
    <property type="match status" value="1"/>
</dbReference>
<dbReference type="PANTHER" id="PTHR15020">
    <property type="entry name" value="FLAVIN REDUCTASE-RELATED"/>
    <property type="match status" value="1"/>
</dbReference>
<dbReference type="PhylomeDB" id="A0A0G4FGS8"/>
<dbReference type="OrthoDB" id="419598at2759"/>
<evidence type="ECO:0000313" key="3">
    <source>
        <dbReference type="Proteomes" id="UP000041254"/>
    </source>
</evidence>
<sequence length="319" mass="33229">MGPDIVGTEEHSRRALLERSMSAGLGLLVLDQMRAPAVAAEEAAESAATATPPAAVKPSAASVCVLGAGGRTGRLIVELLAQEGRAVRAGTRGPPPASSSDLVSTSAIDVKDLPSVRQGVRGCSGVIFAASASKAGGKAAAVDYLGVENVAKACLEEGVERLVLLSSGAVTRPDSVGYKLTNFLTLDKGDIMGNKRKGEDALRALYKSSAKPNQSYTIIRPGGLRDAEPAGPSQLEINQGDYFFSEIPRADVAATAVSALFSPYTRGVTMEVYKAEGRFPLEGGFPPNSGFERRGNSFDELFSGLKSDQELQAALAQRT</sequence>
<dbReference type="EMBL" id="CDMY01000436">
    <property type="protein sequence ID" value="CEM12705.1"/>
    <property type="molecule type" value="Genomic_DNA"/>
</dbReference>
<feature type="domain" description="NAD(P)-binding" evidence="1">
    <location>
        <begin position="67"/>
        <end position="263"/>
    </location>
</feature>
<dbReference type="STRING" id="1169540.A0A0G4FGS8"/>
<evidence type="ECO:0000259" key="1">
    <source>
        <dbReference type="Pfam" id="PF13460"/>
    </source>
</evidence>
<dbReference type="InParanoid" id="A0A0G4FGS8"/>
<protein>
    <recommendedName>
        <fullName evidence="1">NAD(P)-binding domain-containing protein</fullName>
    </recommendedName>
</protein>
<dbReference type="InterPro" id="IPR016040">
    <property type="entry name" value="NAD(P)-bd_dom"/>
</dbReference>
<name>A0A0G4FGS8_VITBC</name>
<dbReference type="VEuPathDB" id="CryptoDB:Vbra_15423"/>